<evidence type="ECO:0000313" key="21">
    <source>
        <dbReference type="Ensembl" id="ENSOANP00000042069.1"/>
    </source>
</evidence>
<keyword evidence="17" id="KW-1015">Disulfide bond</keyword>
<evidence type="ECO:0000256" key="17">
    <source>
        <dbReference type="PIRSR" id="PIRSR605027-5"/>
    </source>
</evidence>
<reference evidence="21" key="2">
    <citation type="submission" date="2025-08" db="UniProtKB">
        <authorList>
            <consortium name="Ensembl"/>
        </authorList>
    </citation>
    <scope>IDENTIFICATION</scope>
    <source>
        <strain evidence="21">Glennie</strain>
    </source>
</reference>
<dbReference type="CDD" id="cd00218">
    <property type="entry name" value="GlcAT-I"/>
    <property type="match status" value="1"/>
</dbReference>
<evidence type="ECO:0000256" key="10">
    <source>
        <dbReference type="ARBA" id="ARBA00023180"/>
    </source>
</evidence>
<dbReference type="FunFam" id="3.90.550.10:FF:000044">
    <property type="entry name" value="Galactosylgalactosylxylosylprotein 3-beta-glucuronosyltransferase"/>
    <property type="match status" value="1"/>
</dbReference>
<keyword evidence="4 19" id="KW-0808">Transferase</keyword>
<evidence type="ECO:0000256" key="20">
    <source>
        <dbReference type="SAM" id="MobiDB-lite"/>
    </source>
</evidence>
<proteinExistence type="inferred from homology"/>
<evidence type="ECO:0000256" key="2">
    <source>
        <dbReference type="ARBA" id="ARBA00004922"/>
    </source>
</evidence>
<dbReference type="GeneTree" id="ENSGT00940000156954"/>
<keyword evidence="9" id="KW-0472">Membrane</keyword>
<comment type="catalytic activity">
    <reaction evidence="12 19">
        <text>3-O-(beta-D-galactosyl-(1-&gt;3)-beta-D-galactosyl-(1-&gt;4)-beta-D-xylosyl)-L-seryl-[protein] + UDP-alpha-D-glucuronate = 3-O-(beta-D-GlcA-(1-&gt;3)-beta-D-Gal-(1-&gt;3)-beta-D-Gal-(1-&gt;4)-beta-D-Xyl)-L-seryl-[protein] + UDP + H(+)</text>
        <dbReference type="Rhea" id="RHEA:24168"/>
        <dbReference type="Rhea" id="RHEA-COMP:12571"/>
        <dbReference type="Rhea" id="RHEA-COMP:12573"/>
        <dbReference type="ChEBI" id="CHEBI:15378"/>
        <dbReference type="ChEBI" id="CHEBI:58052"/>
        <dbReference type="ChEBI" id="CHEBI:58223"/>
        <dbReference type="ChEBI" id="CHEBI:132090"/>
        <dbReference type="ChEBI" id="CHEBI:132093"/>
        <dbReference type="EC" id="2.4.1.135"/>
    </reaction>
</comment>
<keyword evidence="7 19" id="KW-0735">Signal-anchor</keyword>
<comment type="cofactor">
    <cofactor evidence="15 19">
        <name>Mn(2+)</name>
        <dbReference type="ChEBI" id="CHEBI:29035"/>
    </cofactor>
</comment>
<dbReference type="InParanoid" id="A0A6I8NLP8"/>
<evidence type="ECO:0000256" key="6">
    <source>
        <dbReference type="ARBA" id="ARBA00022723"/>
    </source>
</evidence>
<sequence length="491" mass="52537">RYSLSAPRVPGAVPSAAADPCPVPRGVGSLRPVFPDEGTEARGKEPGLGSQRSRVPIPPPPPVGPVTLDRSPAFSGPRSPHLSDGDEDREPHGGRPDHLASLYPRISEDLRGSPRIQERRSARSAEPTPSLPSLLLSRACHAPGAGEGQPCDCSPHLRAAAEQLRGKDLKISQLQAELRRPPAPGRPLESEALPIIYVVTPTYARLVQKAELVRLAQTLALVPRLHWVLVEDADGPTALVSGLLAASGLRFTHLAVPTPRGQRLREGEPGWARPRGVEQRNRALAWLRGGGGGEPAGGDRLPPPPGARGVVYFADDDNTYSRELFEEMRWTRGVSVWPVGLVGGLRFEGPKVQGGQVVGFHTAWEPSRPFPLDMAGFAVALPLLLAHPAARFDSAAPRGHLESSLLSQLVDPKDLEPQAANCTRVRRRGPGKKAGGDRPGSAWAVLGHPGDRTPSPAGRPDLSSADRVRSALLSARERSVEQRRVPCPQRA</sequence>
<dbReference type="GO" id="GO:0000139">
    <property type="term" value="C:Golgi membrane"/>
    <property type="evidence" value="ECO:0000318"/>
    <property type="project" value="GO_Central"/>
</dbReference>
<dbReference type="Pfam" id="PF03360">
    <property type="entry name" value="Glyco_transf_43"/>
    <property type="match status" value="1"/>
</dbReference>
<organism evidence="21 22">
    <name type="scientific">Ornithorhynchus anatinus</name>
    <name type="common">Duckbill platypus</name>
    <dbReference type="NCBI Taxonomy" id="9258"/>
    <lineage>
        <taxon>Eukaryota</taxon>
        <taxon>Metazoa</taxon>
        <taxon>Chordata</taxon>
        <taxon>Craniata</taxon>
        <taxon>Vertebrata</taxon>
        <taxon>Euteleostomi</taxon>
        <taxon>Mammalia</taxon>
        <taxon>Monotremata</taxon>
        <taxon>Ornithorhynchidae</taxon>
        <taxon>Ornithorhynchus</taxon>
    </lineage>
</organism>
<evidence type="ECO:0000256" key="15">
    <source>
        <dbReference type="PIRSR" id="PIRSR605027-3"/>
    </source>
</evidence>
<dbReference type="Ensembl" id="ENSOANT00000055282.1">
    <property type="protein sequence ID" value="ENSOANP00000042069.1"/>
    <property type="gene ID" value="ENSOANG00000005564.4"/>
</dbReference>
<keyword evidence="22" id="KW-1185">Reference proteome</keyword>
<dbReference type="PANTHER" id="PTHR10896:SF65">
    <property type="entry name" value="GALACTOSYLGALACTOSYLXYLOSYLPROTEIN 3-BETA-GLUCURONOSYLTRANSFERASE 3"/>
    <property type="match status" value="1"/>
</dbReference>
<comment type="subunit">
    <text evidence="13">Homodimer; disulfide-linked. Interacts with PXYLP1; the interaction increases the 2-phosphoxylose phosphatase activity of PXYLP1 during completion of linkage region formation in a B3GAT3-mediated manner.</text>
</comment>
<feature type="compositionally biased region" description="Basic and acidic residues" evidence="20">
    <location>
        <begin position="106"/>
        <end position="123"/>
    </location>
</feature>
<evidence type="ECO:0000256" key="4">
    <source>
        <dbReference type="ARBA" id="ARBA00022679"/>
    </source>
</evidence>
<dbReference type="GO" id="GO:0015018">
    <property type="term" value="F:galactosylgalactosylxylosylprotein 3-beta-glucuronosyltransferase activity"/>
    <property type="evidence" value="ECO:0000318"/>
    <property type="project" value="GO_Central"/>
</dbReference>
<dbReference type="Proteomes" id="UP000002279">
    <property type="component" value="Chromosome 3"/>
</dbReference>
<reference evidence="21" key="3">
    <citation type="submission" date="2025-09" db="UniProtKB">
        <authorList>
            <consortium name="Ensembl"/>
        </authorList>
    </citation>
    <scope>IDENTIFICATION</scope>
    <source>
        <strain evidence="21">Glennie</strain>
    </source>
</reference>
<feature type="glycosylation site" description="N-linked (GlcNAc...) asparagine" evidence="18">
    <location>
        <position position="421"/>
    </location>
</feature>
<dbReference type="GO" id="GO:0006024">
    <property type="term" value="P:glycosaminoglycan biosynthetic process"/>
    <property type="evidence" value="ECO:0007669"/>
    <property type="project" value="UniProtKB-ARBA"/>
</dbReference>
<keyword evidence="6 15" id="KW-0479">Metal-binding</keyword>
<evidence type="ECO:0000313" key="22">
    <source>
        <dbReference type="Proteomes" id="UP000002279"/>
    </source>
</evidence>
<comment type="similarity">
    <text evidence="3 19">Belongs to the glycosyltransferase 43 family.</text>
</comment>
<dbReference type="UniPathway" id="UPA00378"/>
<feature type="compositionally biased region" description="Basic and acidic residues" evidence="20">
    <location>
        <begin position="81"/>
        <end position="98"/>
    </location>
</feature>
<comment type="pathway">
    <text evidence="2 19">Protein modification; protein glycosylation.</text>
</comment>
<protein>
    <recommendedName>
        <fullName evidence="19">Galactosylgalactosylxylosylprotein 3-beta-glucuronosyltransferase</fullName>
        <ecNumber evidence="19">2.4.1.135</ecNumber>
    </recommendedName>
</protein>
<accession>A0A6I8NLP8</accession>
<evidence type="ECO:0000256" key="8">
    <source>
        <dbReference type="ARBA" id="ARBA00022989"/>
    </source>
</evidence>
<evidence type="ECO:0000256" key="5">
    <source>
        <dbReference type="ARBA" id="ARBA00022692"/>
    </source>
</evidence>
<dbReference type="EC" id="2.4.1.135" evidence="19"/>
<evidence type="ECO:0000256" key="14">
    <source>
        <dbReference type="PIRSR" id="PIRSR605027-1"/>
    </source>
</evidence>
<dbReference type="InterPro" id="IPR029044">
    <property type="entry name" value="Nucleotide-diphossugar_trans"/>
</dbReference>
<evidence type="ECO:0000256" key="19">
    <source>
        <dbReference type="RuleBase" id="RU363127"/>
    </source>
</evidence>
<keyword evidence="8" id="KW-1133">Transmembrane helix</keyword>
<feature type="disulfide bond" description="Interchain" evidence="17">
    <location>
        <position position="153"/>
    </location>
</feature>
<dbReference type="Bgee" id="ENSOANG00000005564">
    <property type="expression patterns" value="Expressed in adult mammalian kidney and 7 other cell types or tissues"/>
</dbReference>
<evidence type="ECO:0000256" key="9">
    <source>
        <dbReference type="ARBA" id="ARBA00023136"/>
    </source>
</evidence>
<gene>
    <name evidence="21" type="primary">B3GAT3</name>
</gene>
<dbReference type="SUPFAM" id="SSF53448">
    <property type="entry name" value="Nucleotide-diphospho-sugar transferases"/>
    <property type="match status" value="1"/>
</dbReference>
<feature type="site" description="Interaction with galactose moiety of substrate glycoprotein" evidence="16">
    <location>
        <position position="348"/>
    </location>
</feature>
<evidence type="ECO:0000256" key="11">
    <source>
        <dbReference type="ARBA" id="ARBA00023211"/>
    </source>
</evidence>
<keyword evidence="5" id="KW-0812">Transmembrane</keyword>
<comment type="subcellular location">
    <subcellularLocation>
        <location evidence="19">Golgi apparatus membrane</location>
        <topology evidence="19">Single-pass type II membrane protein</topology>
    </subcellularLocation>
    <subcellularLocation>
        <location evidence="1">Membrane</location>
        <topology evidence="1">Single-pass type II membrane protein</topology>
    </subcellularLocation>
</comment>
<keyword evidence="10 18" id="KW-0325">Glycoprotein</keyword>
<dbReference type="FunCoup" id="A0A6I8NLP8">
    <property type="interactions" value="1430"/>
</dbReference>
<feature type="active site" description="Proton donor/acceptor" evidence="14">
    <location>
        <position position="402"/>
    </location>
</feature>
<evidence type="ECO:0000256" key="13">
    <source>
        <dbReference type="ARBA" id="ARBA00065147"/>
    </source>
</evidence>
<dbReference type="GO" id="GO:0005975">
    <property type="term" value="P:carbohydrate metabolic process"/>
    <property type="evidence" value="ECO:0000318"/>
    <property type="project" value="GO_Central"/>
</dbReference>
<evidence type="ECO:0000256" key="1">
    <source>
        <dbReference type="ARBA" id="ARBA00004606"/>
    </source>
</evidence>
<dbReference type="PANTHER" id="PTHR10896">
    <property type="entry name" value="GALACTOSYLGALACTOSYLXYLOSYLPROTEIN 3-BETA-GLUCURONOSYLTRANSFERASE BETA-1,3-GLUCURONYLTRANSFERASE"/>
    <property type="match status" value="1"/>
</dbReference>
<dbReference type="InterPro" id="IPR005027">
    <property type="entry name" value="Glyco_trans_43"/>
</dbReference>
<dbReference type="GO" id="GO:0050650">
    <property type="term" value="P:chondroitin sulfate proteoglycan biosynthetic process"/>
    <property type="evidence" value="ECO:0000318"/>
    <property type="project" value="GO_Central"/>
</dbReference>
<feature type="binding site" evidence="15">
    <location>
        <position position="317"/>
    </location>
    <ligand>
        <name>Mn(2+)</name>
        <dbReference type="ChEBI" id="CHEBI:29035"/>
    </ligand>
</feature>
<dbReference type="AlphaFoldDB" id="A0A6I8NLP8"/>
<evidence type="ECO:0000256" key="18">
    <source>
        <dbReference type="PIRSR" id="PIRSR605027-6"/>
    </source>
</evidence>
<evidence type="ECO:0000256" key="7">
    <source>
        <dbReference type="ARBA" id="ARBA00022968"/>
    </source>
</evidence>
<dbReference type="Gene3D" id="3.90.550.10">
    <property type="entry name" value="Spore Coat Polysaccharide Biosynthesis Protein SpsA, Chain A"/>
    <property type="match status" value="1"/>
</dbReference>
<name>A0A6I8NLP8_ORNAN</name>
<keyword evidence="11 15" id="KW-0464">Manganese</keyword>
<feature type="region of interest" description="Disordered" evidence="20">
    <location>
        <begin position="1"/>
        <end position="131"/>
    </location>
</feature>
<evidence type="ECO:0000256" key="16">
    <source>
        <dbReference type="PIRSR" id="PIRSR605027-4"/>
    </source>
</evidence>
<evidence type="ECO:0000256" key="12">
    <source>
        <dbReference type="ARBA" id="ARBA00047979"/>
    </source>
</evidence>
<dbReference type="GO" id="GO:0046872">
    <property type="term" value="F:metal ion binding"/>
    <property type="evidence" value="ECO:0007669"/>
    <property type="project" value="UniProtKB-KW"/>
</dbReference>
<reference evidence="21 22" key="1">
    <citation type="journal article" date="2008" name="Nature">
        <title>Genome analysis of the platypus reveals unique signatures of evolution.</title>
        <authorList>
            <person name="Warren W.C."/>
            <person name="Hillier L.W."/>
            <person name="Marshall Graves J.A."/>
            <person name="Birney E."/>
            <person name="Ponting C.P."/>
            <person name="Grutzner F."/>
            <person name="Belov K."/>
            <person name="Miller W."/>
            <person name="Clarke L."/>
            <person name="Chinwalla A.T."/>
            <person name="Yang S.P."/>
            <person name="Heger A."/>
            <person name="Locke D.P."/>
            <person name="Miethke P."/>
            <person name="Waters P.D."/>
            <person name="Veyrunes F."/>
            <person name="Fulton L."/>
            <person name="Fulton B."/>
            <person name="Graves T."/>
            <person name="Wallis J."/>
            <person name="Puente X.S."/>
            <person name="Lopez-Otin C."/>
            <person name="Ordonez G.R."/>
            <person name="Eichler E.E."/>
            <person name="Chen L."/>
            <person name="Cheng Z."/>
            <person name="Deakin J.E."/>
            <person name="Alsop A."/>
            <person name="Thompson K."/>
            <person name="Kirby P."/>
            <person name="Papenfuss A.T."/>
            <person name="Wakefield M.J."/>
            <person name="Olender T."/>
            <person name="Lancet D."/>
            <person name="Huttley G.A."/>
            <person name="Smit A.F."/>
            <person name="Pask A."/>
            <person name="Temple-Smith P."/>
            <person name="Batzer M.A."/>
            <person name="Walker J.A."/>
            <person name="Konkel M.K."/>
            <person name="Harris R.S."/>
            <person name="Whittington C.M."/>
            <person name="Wong E.S."/>
            <person name="Gemmell N.J."/>
            <person name="Buschiazzo E."/>
            <person name="Vargas Jentzsch I.M."/>
            <person name="Merkel A."/>
            <person name="Schmitz J."/>
            <person name="Zemann A."/>
            <person name="Churakov G."/>
            <person name="Kriegs J.O."/>
            <person name="Brosius J."/>
            <person name="Murchison E.P."/>
            <person name="Sachidanandam R."/>
            <person name="Smith C."/>
            <person name="Hannon G.J."/>
            <person name="Tsend-Ayush E."/>
            <person name="McMillan D."/>
            <person name="Attenborough R."/>
            <person name="Rens W."/>
            <person name="Ferguson-Smith M."/>
            <person name="Lefevre C.M."/>
            <person name="Sharp J.A."/>
            <person name="Nicholas K.R."/>
            <person name="Ray D.A."/>
            <person name="Kube M."/>
            <person name="Reinhardt R."/>
            <person name="Pringle T.H."/>
            <person name="Taylor J."/>
            <person name="Jones R.C."/>
            <person name="Nixon B."/>
            <person name="Dacheux J.L."/>
            <person name="Niwa H."/>
            <person name="Sekita Y."/>
            <person name="Huang X."/>
            <person name="Stark A."/>
            <person name="Kheradpour P."/>
            <person name="Kellis M."/>
            <person name="Flicek P."/>
            <person name="Chen Y."/>
            <person name="Webber C."/>
            <person name="Hardison R."/>
            <person name="Nelson J."/>
            <person name="Hallsworth-Pepin K."/>
            <person name="Delehaunty K."/>
            <person name="Markovic C."/>
            <person name="Minx P."/>
            <person name="Feng Y."/>
            <person name="Kremitzki C."/>
            <person name="Mitreva M."/>
            <person name="Glasscock J."/>
            <person name="Wylie T."/>
            <person name="Wohldmann P."/>
            <person name="Thiru P."/>
            <person name="Nhan M.N."/>
            <person name="Pohl C.S."/>
            <person name="Smith S.M."/>
            <person name="Hou S."/>
            <person name="Nefedov M."/>
            <person name="de Jong P.J."/>
            <person name="Renfree M.B."/>
            <person name="Mardis E.R."/>
            <person name="Wilson R.K."/>
        </authorList>
    </citation>
    <scope>NUCLEOTIDE SEQUENCE [LARGE SCALE GENOMIC DNA]</scope>
    <source>
        <strain evidence="21 22">Glennie</strain>
    </source>
</reference>
<evidence type="ECO:0000256" key="3">
    <source>
        <dbReference type="ARBA" id="ARBA00007706"/>
    </source>
</evidence>
<keyword evidence="19" id="KW-0333">Golgi apparatus</keyword>
<feature type="region of interest" description="Disordered" evidence="20">
    <location>
        <begin position="417"/>
        <end position="468"/>
    </location>
</feature>